<sequence>MFLFKLGHVSILLRFRVWPSIFVPTTSSPCLPVLVHVQRSSPIVVRFRVSTPCSSLGALDFRTHVNVHV</sequence>
<organism evidence="1 2">
    <name type="scientific">Amanita muscaria (strain Koide BX008)</name>
    <dbReference type="NCBI Taxonomy" id="946122"/>
    <lineage>
        <taxon>Eukaryota</taxon>
        <taxon>Fungi</taxon>
        <taxon>Dikarya</taxon>
        <taxon>Basidiomycota</taxon>
        <taxon>Agaricomycotina</taxon>
        <taxon>Agaricomycetes</taxon>
        <taxon>Agaricomycetidae</taxon>
        <taxon>Agaricales</taxon>
        <taxon>Pluteineae</taxon>
        <taxon>Amanitaceae</taxon>
        <taxon>Amanita</taxon>
    </lineage>
</organism>
<dbReference type="AlphaFoldDB" id="A0A0C2X933"/>
<reference evidence="1 2" key="1">
    <citation type="submission" date="2014-04" db="EMBL/GenBank/DDBJ databases">
        <title>Evolutionary Origins and Diversification of the Mycorrhizal Mutualists.</title>
        <authorList>
            <consortium name="DOE Joint Genome Institute"/>
            <consortium name="Mycorrhizal Genomics Consortium"/>
            <person name="Kohler A."/>
            <person name="Kuo A."/>
            <person name="Nagy L.G."/>
            <person name="Floudas D."/>
            <person name="Copeland A."/>
            <person name="Barry K.W."/>
            <person name="Cichocki N."/>
            <person name="Veneault-Fourrey C."/>
            <person name="LaButti K."/>
            <person name="Lindquist E.A."/>
            <person name="Lipzen A."/>
            <person name="Lundell T."/>
            <person name="Morin E."/>
            <person name="Murat C."/>
            <person name="Riley R."/>
            <person name="Ohm R."/>
            <person name="Sun H."/>
            <person name="Tunlid A."/>
            <person name="Henrissat B."/>
            <person name="Grigoriev I.V."/>
            <person name="Hibbett D.S."/>
            <person name="Martin F."/>
        </authorList>
    </citation>
    <scope>NUCLEOTIDE SEQUENCE [LARGE SCALE GENOMIC DNA]</scope>
    <source>
        <strain evidence="1 2">Koide BX008</strain>
    </source>
</reference>
<protein>
    <submittedName>
        <fullName evidence="1">Uncharacterized protein</fullName>
    </submittedName>
</protein>
<dbReference type="EMBL" id="KN818243">
    <property type="protein sequence ID" value="KIL65283.1"/>
    <property type="molecule type" value="Genomic_DNA"/>
</dbReference>
<proteinExistence type="predicted"/>
<name>A0A0C2X933_AMAMK</name>
<gene>
    <name evidence="1" type="ORF">M378DRAFT_162223</name>
</gene>
<dbReference type="HOGENOM" id="CLU_2775423_0_0_1"/>
<evidence type="ECO:0000313" key="2">
    <source>
        <dbReference type="Proteomes" id="UP000054549"/>
    </source>
</evidence>
<evidence type="ECO:0000313" key="1">
    <source>
        <dbReference type="EMBL" id="KIL65283.1"/>
    </source>
</evidence>
<dbReference type="InParanoid" id="A0A0C2X933"/>
<accession>A0A0C2X933</accession>
<dbReference type="Proteomes" id="UP000054549">
    <property type="component" value="Unassembled WGS sequence"/>
</dbReference>
<keyword evidence="2" id="KW-1185">Reference proteome</keyword>